<dbReference type="AlphaFoldDB" id="A0AAV7UIR2"/>
<name>A0AAV7UIR2_PLEWA</name>
<sequence length="109" mass="12571">MRTEEKEHLIEKRDDIIQYTALKKVKGEPLRTSSGEDCVIPQVLHTSPSSEHSTAVPNYTPPLENIDEDPLDTVWDKLCTSLEDEMYDAQHKDDILMVSFYNMCMVQLE</sequence>
<accession>A0AAV7UIR2</accession>
<organism evidence="2 3">
    <name type="scientific">Pleurodeles waltl</name>
    <name type="common">Iberian ribbed newt</name>
    <dbReference type="NCBI Taxonomy" id="8319"/>
    <lineage>
        <taxon>Eukaryota</taxon>
        <taxon>Metazoa</taxon>
        <taxon>Chordata</taxon>
        <taxon>Craniata</taxon>
        <taxon>Vertebrata</taxon>
        <taxon>Euteleostomi</taxon>
        <taxon>Amphibia</taxon>
        <taxon>Batrachia</taxon>
        <taxon>Caudata</taxon>
        <taxon>Salamandroidea</taxon>
        <taxon>Salamandridae</taxon>
        <taxon>Pleurodelinae</taxon>
        <taxon>Pleurodeles</taxon>
    </lineage>
</organism>
<evidence type="ECO:0000256" key="1">
    <source>
        <dbReference type="SAM" id="MobiDB-lite"/>
    </source>
</evidence>
<evidence type="ECO:0000313" key="3">
    <source>
        <dbReference type="Proteomes" id="UP001066276"/>
    </source>
</evidence>
<proteinExistence type="predicted"/>
<evidence type="ECO:0000313" key="2">
    <source>
        <dbReference type="EMBL" id="KAJ1188869.1"/>
    </source>
</evidence>
<protein>
    <submittedName>
        <fullName evidence="2">Uncharacterized protein</fullName>
    </submittedName>
</protein>
<dbReference type="EMBL" id="JANPWB010000005">
    <property type="protein sequence ID" value="KAJ1188869.1"/>
    <property type="molecule type" value="Genomic_DNA"/>
</dbReference>
<feature type="region of interest" description="Disordered" evidence="1">
    <location>
        <begin position="45"/>
        <end position="67"/>
    </location>
</feature>
<dbReference type="Proteomes" id="UP001066276">
    <property type="component" value="Chromosome 3_1"/>
</dbReference>
<gene>
    <name evidence="2" type="ORF">NDU88_005626</name>
</gene>
<reference evidence="2" key="1">
    <citation type="journal article" date="2022" name="bioRxiv">
        <title>Sequencing and chromosome-scale assembly of the giantPleurodeles waltlgenome.</title>
        <authorList>
            <person name="Brown T."/>
            <person name="Elewa A."/>
            <person name="Iarovenko S."/>
            <person name="Subramanian E."/>
            <person name="Araus A.J."/>
            <person name="Petzold A."/>
            <person name="Susuki M."/>
            <person name="Suzuki K.-i.T."/>
            <person name="Hayashi T."/>
            <person name="Toyoda A."/>
            <person name="Oliveira C."/>
            <person name="Osipova E."/>
            <person name="Leigh N.D."/>
            <person name="Simon A."/>
            <person name="Yun M.H."/>
        </authorList>
    </citation>
    <scope>NUCLEOTIDE SEQUENCE</scope>
    <source>
        <strain evidence="2">20211129_DDA</strain>
        <tissue evidence="2">Liver</tissue>
    </source>
</reference>
<comment type="caution">
    <text evidence="2">The sequence shown here is derived from an EMBL/GenBank/DDBJ whole genome shotgun (WGS) entry which is preliminary data.</text>
</comment>
<feature type="compositionally biased region" description="Polar residues" evidence="1">
    <location>
        <begin position="45"/>
        <end position="57"/>
    </location>
</feature>
<keyword evidence="3" id="KW-1185">Reference proteome</keyword>